<name>U6KAA2_9EIME</name>
<dbReference type="Proteomes" id="UP000030744">
    <property type="component" value="Unassembled WGS sequence"/>
</dbReference>
<reference evidence="2" key="1">
    <citation type="submission" date="2013-10" db="EMBL/GenBank/DDBJ databases">
        <title>Genomic analysis of the causative agents of coccidiosis in chickens.</title>
        <authorList>
            <person name="Reid A.J."/>
            <person name="Blake D."/>
            <person name="Billington K."/>
            <person name="Browne H."/>
            <person name="Dunn M."/>
            <person name="Hung S."/>
            <person name="Kawahara F."/>
            <person name="Miranda-Saavedra D."/>
            <person name="Mourier T."/>
            <person name="Nagra H."/>
            <person name="Otto T.D."/>
            <person name="Rawlings N."/>
            <person name="Sanchez A."/>
            <person name="Sanders M."/>
            <person name="Subramaniam C."/>
            <person name="Tay Y."/>
            <person name="Dear P."/>
            <person name="Doerig C."/>
            <person name="Gruber A."/>
            <person name="Parkinson J."/>
            <person name="Shirley M."/>
            <person name="Wan K.L."/>
            <person name="Berriman M."/>
            <person name="Tomley F."/>
            <person name="Pain A."/>
        </authorList>
    </citation>
    <scope>NUCLEOTIDE SEQUENCE [LARGE SCALE GENOMIC DNA]</scope>
    <source>
        <strain evidence="2">Houghton</strain>
    </source>
</reference>
<organism evidence="2 3">
    <name type="scientific">Eimeria mitis</name>
    <dbReference type="NCBI Taxonomy" id="44415"/>
    <lineage>
        <taxon>Eukaryota</taxon>
        <taxon>Sar</taxon>
        <taxon>Alveolata</taxon>
        <taxon>Apicomplexa</taxon>
        <taxon>Conoidasida</taxon>
        <taxon>Coccidia</taxon>
        <taxon>Eucoccidiorida</taxon>
        <taxon>Eimeriorina</taxon>
        <taxon>Eimeriidae</taxon>
        <taxon>Eimeria</taxon>
    </lineage>
</organism>
<gene>
    <name evidence="2" type="ORF">EMH_0014940</name>
</gene>
<reference evidence="2" key="2">
    <citation type="submission" date="2013-10" db="EMBL/GenBank/DDBJ databases">
        <authorList>
            <person name="Aslett M."/>
        </authorList>
    </citation>
    <scope>NUCLEOTIDE SEQUENCE [LARGE SCALE GENOMIC DNA]</scope>
    <source>
        <strain evidence="2">Houghton</strain>
    </source>
</reference>
<sequence length="503" mass="53895">MESGGFSSSAVGPYVEAADALSVTPTNAQAPELSSGGGSLLRAHSCTRAFIAALASITAAVLLISICSRAQMWNHALHTRARRLSAGEGRKRGFESLCESDSDEASAWLDSDSDDDASASTVPPAKQPRIGQELHESSSLPVAQQQAISPQNASASTVPPAKQPRSGQELHESSGVPVAQQQAISPQLAPSASALPGTHSLRASPVAVSDPTHWGASHSQKEVDAADALLQLSTSTSSVEAAGGGAREQGGEEPQPSTSAESTQSARRLQKRLSVAERAEAEVPAALALGNLPISSHPFVRLPVVDKSKLLRSFSSTTAVCEGWLTAKPTVLLSRAREHLAKPSLTPEEMEKLTYDAERLCKYIVHATSPDKHAPSRIVAEYLGLRFLCMDIIVATLQLLGEPASGPWWERVTGKIRLDFTNQWQLLSPPNTLAKTHYSKILCRELNLALRLLMTGKRPSDVDLIKIKRMLFCSRLSPRRFKGSTFDAWRNDDKPFCSPKGPA</sequence>
<evidence type="ECO:0000256" key="1">
    <source>
        <dbReference type="SAM" id="MobiDB-lite"/>
    </source>
</evidence>
<protein>
    <submittedName>
        <fullName evidence="2">Uncharacterized protein</fullName>
    </submittedName>
</protein>
<dbReference type="VEuPathDB" id="ToxoDB:EMH_0014940"/>
<dbReference type="RefSeq" id="XP_013355721.1">
    <property type="nucleotide sequence ID" value="XM_013500267.1"/>
</dbReference>
<dbReference type="OrthoDB" id="348496at2759"/>
<dbReference type="AlphaFoldDB" id="U6KAA2"/>
<feature type="compositionally biased region" description="Polar residues" evidence="1">
    <location>
        <begin position="179"/>
        <end position="190"/>
    </location>
</feature>
<feature type="compositionally biased region" description="Polar residues" evidence="1">
    <location>
        <begin position="137"/>
        <end position="157"/>
    </location>
</feature>
<feature type="compositionally biased region" description="Polar residues" evidence="1">
    <location>
        <begin position="255"/>
        <end position="265"/>
    </location>
</feature>
<accession>U6KAA2</accession>
<dbReference type="GeneID" id="25376448"/>
<dbReference type="EMBL" id="HG684920">
    <property type="protein sequence ID" value="CDJ33157.1"/>
    <property type="molecule type" value="Genomic_DNA"/>
</dbReference>
<evidence type="ECO:0000313" key="3">
    <source>
        <dbReference type="Proteomes" id="UP000030744"/>
    </source>
</evidence>
<evidence type="ECO:0000313" key="2">
    <source>
        <dbReference type="EMBL" id="CDJ33157.1"/>
    </source>
</evidence>
<proteinExistence type="predicted"/>
<feature type="region of interest" description="Disordered" evidence="1">
    <location>
        <begin position="105"/>
        <end position="220"/>
    </location>
</feature>
<keyword evidence="3" id="KW-1185">Reference proteome</keyword>
<feature type="region of interest" description="Disordered" evidence="1">
    <location>
        <begin position="236"/>
        <end position="265"/>
    </location>
</feature>